<dbReference type="RefSeq" id="WP_190421185.1">
    <property type="nucleotide sequence ID" value="NZ_JAMPKK010000077.1"/>
</dbReference>
<dbReference type="EMBL" id="JAMPKK010000077">
    <property type="protein sequence ID" value="MEP0867585.1"/>
    <property type="molecule type" value="Genomic_DNA"/>
</dbReference>
<comment type="caution">
    <text evidence="1">The sequence shown here is derived from an EMBL/GenBank/DDBJ whole genome shotgun (WGS) entry which is preliminary data.</text>
</comment>
<reference evidence="1 2" key="1">
    <citation type="submission" date="2022-04" db="EMBL/GenBank/DDBJ databases">
        <title>Positive selection, recombination, and allopatry shape intraspecific diversity of widespread and dominant cyanobacteria.</title>
        <authorList>
            <person name="Wei J."/>
            <person name="Shu W."/>
            <person name="Hu C."/>
        </authorList>
    </citation>
    <scope>NUCLEOTIDE SEQUENCE [LARGE SCALE GENOMIC DNA]</scope>
    <source>
        <strain evidence="1 2">GB2-A5</strain>
    </source>
</reference>
<sequence>MKLDYCEVGLRQRTFNWSTPSELDYQESMWVHLLELPSSFSYDEALLLCQKSEDEWVAWIPDHGEAVLHTSQFCKAC</sequence>
<gene>
    <name evidence="1" type="ORF">NDI37_24360</name>
</gene>
<evidence type="ECO:0000313" key="2">
    <source>
        <dbReference type="Proteomes" id="UP001442494"/>
    </source>
</evidence>
<name>A0ABV0JVU6_9CYAN</name>
<dbReference type="Proteomes" id="UP001442494">
    <property type="component" value="Unassembled WGS sequence"/>
</dbReference>
<proteinExistence type="predicted"/>
<evidence type="ECO:0000313" key="1">
    <source>
        <dbReference type="EMBL" id="MEP0867585.1"/>
    </source>
</evidence>
<organism evidence="1 2">
    <name type="scientific">Funiculus sociatus GB2-A5</name>
    <dbReference type="NCBI Taxonomy" id="2933946"/>
    <lineage>
        <taxon>Bacteria</taxon>
        <taxon>Bacillati</taxon>
        <taxon>Cyanobacteriota</taxon>
        <taxon>Cyanophyceae</taxon>
        <taxon>Coleofasciculales</taxon>
        <taxon>Coleofasciculaceae</taxon>
        <taxon>Funiculus</taxon>
    </lineage>
</organism>
<keyword evidence="2" id="KW-1185">Reference proteome</keyword>
<protein>
    <submittedName>
        <fullName evidence="1">Uncharacterized protein</fullName>
    </submittedName>
</protein>
<accession>A0ABV0JVU6</accession>